<organism evidence="1 2">
    <name type="scientific">Acinetobacter bereziniae</name>
    <name type="common">Acinetobacter genomosp. 10</name>
    <dbReference type="NCBI Taxonomy" id="106648"/>
    <lineage>
        <taxon>Bacteria</taxon>
        <taxon>Pseudomonadati</taxon>
        <taxon>Pseudomonadota</taxon>
        <taxon>Gammaproteobacteria</taxon>
        <taxon>Moraxellales</taxon>
        <taxon>Moraxellaceae</taxon>
        <taxon>Acinetobacter</taxon>
    </lineage>
</organism>
<protein>
    <submittedName>
        <fullName evidence="1">Uncharacterized protein</fullName>
    </submittedName>
</protein>
<gene>
    <name evidence="1" type="ORF">GAK29_00911</name>
</gene>
<name>A0A833UX49_ACIBZ</name>
<sequence length="194" mass="21646">MNEFIKPKVTRENLNSFDVHAPEIFEYLVELAQNKEPMTDAEVIILSFLAESNPDVKAHIDELGGVCVPSLSDKTFSPEFTAAMEIYKSMLDENGEENSDEARLQFQRAMLLAPEWFKEEAHQMACEMGLLPEPTECLADGTPVFTAEQVAKNLGVPVEEVLKGIKELEKLQEEEGLSGSNAYLVDASEVHKIQ</sequence>
<dbReference type="AlphaFoldDB" id="A0A833UX49"/>
<dbReference type="EMBL" id="WNDP01000014">
    <property type="protein sequence ID" value="KAF1027105.1"/>
    <property type="molecule type" value="Genomic_DNA"/>
</dbReference>
<reference evidence="2" key="1">
    <citation type="journal article" date="2020" name="MBio">
        <title>Horizontal gene transfer to a defensive symbiont with a reduced genome amongst a multipartite beetle microbiome.</title>
        <authorList>
            <person name="Waterworth S.C."/>
            <person name="Florez L.V."/>
            <person name="Rees E.R."/>
            <person name="Hertweck C."/>
            <person name="Kaltenpoth M."/>
            <person name="Kwan J.C."/>
        </authorList>
    </citation>
    <scope>NUCLEOTIDE SEQUENCE [LARGE SCALE GENOMIC DNA]</scope>
</reference>
<comment type="caution">
    <text evidence="1">The sequence shown here is derived from an EMBL/GenBank/DDBJ whole genome shotgun (WGS) entry which is preliminary data.</text>
</comment>
<evidence type="ECO:0000313" key="2">
    <source>
        <dbReference type="Proteomes" id="UP000490535"/>
    </source>
</evidence>
<accession>A0A833UX49</accession>
<dbReference type="Proteomes" id="UP000490535">
    <property type="component" value="Unassembled WGS sequence"/>
</dbReference>
<proteinExistence type="predicted"/>
<evidence type="ECO:0000313" key="1">
    <source>
        <dbReference type="EMBL" id="KAF1027105.1"/>
    </source>
</evidence>